<gene>
    <name evidence="6" type="primary">NWD1</name>
</gene>
<evidence type="ECO:0000259" key="5">
    <source>
        <dbReference type="Pfam" id="PF25469"/>
    </source>
</evidence>
<protein>
    <submittedName>
        <fullName evidence="6">NACHT and WD repeat domain containing 1</fullName>
    </submittedName>
</protein>
<evidence type="ECO:0000256" key="1">
    <source>
        <dbReference type="ARBA" id="ARBA00022574"/>
    </source>
</evidence>
<dbReference type="InterPro" id="IPR043365">
    <property type="entry name" value="NWD1"/>
</dbReference>
<feature type="repeat" description="WD" evidence="3">
    <location>
        <begin position="603"/>
        <end position="644"/>
    </location>
</feature>
<dbReference type="Gene3D" id="2.130.10.10">
    <property type="entry name" value="YVTN repeat-like/Quinoprotein amine dehydrogenase"/>
    <property type="match status" value="3"/>
</dbReference>
<feature type="repeat" description="WD" evidence="3">
    <location>
        <begin position="1075"/>
        <end position="1109"/>
    </location>
</feature>
<dbReference type="Proteomes" id="UP000594220">
    <property type="component" value="Unplaced"/>
</dbReference>
<proteinExistence type="predicted"/>
<dbReference type="GO" id="GO:0005730">
    <property type="term" value="C:nucleolus"/>
    <property type="evidence" value="ECO:0007669"/>
    <property type="project" value="Ensembl"/>
</dbReference>
<dbReference type="Ensembl" id="ENSCPRT00005028662.1">
    <property type="protein sequence ID" value="ENSCPRP00005024536.1"/>
    <property type="gene ID" value="ENSCPRG00005017060.1"/>
</dbReference>
<dbReference type="Pfam" id="PF25469">
    <property type="entry name" value="WHD_NWD1"/>
    <property type="match status" value="1"/>
</dbReference>
<name>A0A7M4FIR8_CROPO</name>
<dbReference type="PANTHER" id="PTHR45013:SF1">
    <property type="entry name" value="NACHT DOMAIN- AND WD REPEAT-CONTAINING PROTEIN 1"/>
    <property type="match status" value="1"/>
</dbReference>
<evidence type="ECO:0000313" key="6">
    <source>
        <dbReference type="Ensembl" id="ENSCPRP00005024536.1"/>
    </source>
</evidence>
<sequence length="1224" mass="134885">MVLLHTSFPADTSRESEALLEAACPELQAFCQKHGLMFEMIDFRWGVCDLADPDHTDTELCLEEIESCQKLSVGPSFIVSTRSTGAPVPGRRRRRGGRRPTPLCPQAVALRFFGRLLLAVSRRGSQALVLLLDSVDQLLPAPGARRLLWLPKACPPNVHVVLSVSAAEHGLLQSLREAVPEAEAYFEMEPLSSGEGREMLEGLLASAGRKLSPAQRAVLQHSLPAGGDPLLFQLAFQQVRSWASYTPPSALVISHTVQDALHQLCDTLEKLHGSVLVSHTLGYIASSWNGLAEAELKDVLSLDDEVLSEIYQHSSPPSKSILRLPPLLWARLRRDVQDCLVEMQADGFTLLGLAYRQFAEVVQNRYLSAQNQTKRHLLLADFFRGTWSWGMKKPLLLPLRGTTLNADRKVPPQPLWFSDTIANQRKLSEFPFHLLSAGQIEELKRDVLGNMNWIICKITAAGIESVVDDFAMCITHTNCPELSLVQDALLLLKPTIDDMDEVSTIYTEVLGRLNFFISSYPDLVGRLCQQCLDWFEVCPHPVLIPLCGFLQPPGGPLQKTLTGFLKGITVLEVSSEHKLMVAGSQDGSMLVCNMENTEVMQALTGHTAEVKCVKVFGKGTSAVSAAMDHTLRIWNLVSGREKFLIEDTHFSTLHLCQLHVDERNMVVYSASGEKVSGWHLETAELVFQISSDVQDVWLCTAVFVPRLVILTVSEGGTVCLWDRSTGAMQSKHQLSWLQKEAPTCSALIQKQGKMVAGFNRGSLSMISSDGASLLEKLPQGVRFVVTSEDESLLAAGFGEYVRVFLADSSGFCRFLATDLEHEGVVHTAVISSDNNIIVTGSQAAYIQVWSLSKQGLLKDTLGNLGTPATLLALHGCTLVSASHNAPCVRAWDLSYDNKHKTVVPFLGCSAVSQDGNYVYFPQPGENHKVIIWNSIEGAECDTLDTSTQVRSLEVAEQRELLFTGLVSGAVLVFPLNSRQDVVCIPPPESQKPVNHIALNRQETQLVVAYDNLVLVLDVSPGEPCPVIDKPVYTFYTQLPAVISSVAVLTDCRVLYGMSSGDLFLYDCPRSQVFPLEAHRSKITCLENSHGEQWALSGSEHSLLCLWDLELCQWKHKICYYRHSSFLKGVECACFSKDDKYLYTGLLDQSIAVWDVSNGTLLAVQFVHATSSSHQHDPLQHVEATCIVKSRKGEEANSGVQHSNQGNASRHQIQNHKPSQSCAIV</sequence>
<dbReference type="PROSITE" id="PS00678">
    <property type="entry name" value="WD_REPEATS_1"/>
    <property type="match status" value="2"/>
</dbReference>
<dbReference type="InterPro" id="IPR019775">
    <property type="entry name" value="WD40_repeat_CS"/>
</dbReference>
<accession>A0A7M4FIR8</accession>
<feature type="compositionally biased region" description="Polar residues" evidence="4">
    <location>
        <begin position="1197"/>
        <end position="1224"/>
    </location>
</feature>
<dbReference type="GO" id="GO:0010628">
    <property type="term" value="P:positive regulation of gene expression"/>
    <property type="evidence" value="ECO:0007669"/>
    <property type="project" value="Ensembl"/>
</dbReference>
<dbReference type="SMART" id="SM00320">
    <property type="entry name" value="WD40"/>
    <property type="match status" value="7"/>
</dbReference>
<evidence type="ECO:0000256" key="4">
    <source>
        <dbReference type="SAM" id="MobiDB-lite"/>
    </source>
</evidence>
<dbReference type="PROSITE" id="PS50294">
    <property type="entry name" value="WD_REPEATS_REGION"/>
    <property type="match status" value="1"/>
</dbReference>
<reference evidence="6" key="2">
    <citation type="submission" date="2025-09" db="UniProtKB">
        <authorList>
            <consortium name="Ensembl"/>
        </authorList>
    </citation>
    <scope>IDENTIFICATION</scope>
</reference>
<dbReference type="Pfam" id="PF00400">
    <property type="entry name" value="WD40"/>
    <property type="match status" value="3"/>
</dbReference>
<feature type="repeat" description="WD" evidence="3">
    <location>
        <begin position="1129"/>
        <end position="1163"/>
    </location>
</feature>
<dbReference type="InterPro" id="IPR015943">
    <property type="entry name" value="WD40/YVTN_repeat-like_dom_sf"/>
</dbReference>
<feature type="repeat" description="WD" evidence="3">
    <location>
        <begin position="818"/>
        <end position="859"/>
    </location>
</feature>
<evidence type="ECO:0000313" key="7">
    <source>
        <dbReference type="Proteomes" id="UP000594220"/>
    </source>
</evidence>
<organism evidence="6 7">
    <name type="scientific">Crocodylus porosus</name>
    <name type="common">Saltwater crocodile</name>
    <name type="synonym">Estuarine crocodile</name>
    <dbReference type="NCBI Taxonomy" id="8502"/>
    <lineage>
        <taxon>Eukaryota</taxon>
        <taxon>Metazoa</taxon>
        <taxon>Chordata</taxon>
        <taxon>Craniata</taxon>
        <taxon>Vertebrata</taxon>
        <taxon>Euteleostomi</taxon>
        <taxon>Archelosauria</taxon>
        <taxon>Archosauria</taxon>
        <taxon>Crocodylia</taxon>
        <taxon>Longirostres</taxon>
        <taxon>Crocodylidae</taxon>
        <taxon>Crocodylus</taxon>
    </lineage>
</organism>
<feature type="domain" description="NWD1/2-like winged helix-turn-helix" evidence="5">
    <location>
        <begin position="255"/>
        <end position="373"/>
    </location>
</feature>
<feature type="region of interest" description="Disordered" evidence="4">
    <location>
        <begin position="1196"/>
        <end position="1224"/>
    </location>
</feature>
<dbReference type="InterPro" id="IPR057588">
    <property type="entry name" value="NWD1/2-like_WH"/>
</dbReference>
<dbReference type="PANTHER" id="PTHR45013">
    <property type="entry name" value="NACHT DOMAIN- AND WD REPEAT-CONTAINING PROTEIN 1"/>
    <property type="match status" value="1"/>
</dbReference>
<dbReference type="GO" id="GO:0005829">
    <property type="term" value="C:cytosol"/>
    <property type="evidence" value="ECO:0007669"/>
    <property type="project" value="Ensembl"/>
</dbReference>
<dbReference type="InterPro" id="IPR036322">
    <property type="entry name" value="WD40_repeat_dom_sf"/>
</dbReference>
<dbReference type="OMA" id="RGVQCVC"/>
<evidence type="ECO:0000256" key="3">
    <source>
        <dbReference type="PROSITE-ProRule" id="PRU00221"/>
    </source>
</evidence>
<dbReference type="PROSITE" id="PS50082">
    <property type="entry name" value="WD_REPEATS_2"/>
    <property type="match status" value="4"/>
</dbReference>
<evidence type="ECO:0000256" key="2">
    <source>
        <dbReference type="ARBA" id="ARBA00022737"/>
    </source>
</evidence>
<dbReference type="InterPro" id="IPR001680">
    <property type="entry name" value="WD40_rpt"/>
</dbReference>
<dbReference type="AlphaFoldDB" id="A0A7M4FIR8"/>
<keyword evidence="7" id="KW-1185">Reference proteome</keyword>
<keyword evidence="2" id="KW-0677">Repeat</keyword>
<dbReference type="SUPFAM" id="SSF50978">
    <property type="entry name" value="WD40 repeat-like"/>
    <property type="match status" value="2"/>
</dbReference>
<reference evidence="6" key="1">
    <citation type="submission" date="2025-08" db="UniProtKB">
        <authorList>
            <consortium name="Ensembl"/>
        </authorList>
    </citation>
    <scope>IDENTIFICATION</scope>
</reference>
<keyword evidence="1 3" id="KW-0853">WD repeat</keyword>
<dbReference type="GeneTree" id="ENSGT00940000161635"/>